<sequence length="320" mass="34726">MHKFTRAALVLGTSVLAVCTATLPAGARVADEPSSAMPPAPMKAEAKAPVATTAVAPQGTAMPAAAGDPATLVRYYNRGTARHRVTTVGLKTAGWYAELGGLWGLLRTNPTNTRALYECRAGSYDYFISFASNCGGKVKIGLLGYIYKTKPKTPATAALWQCYQTKGDHFVSIRSNCEGARNAGFLGYARTTASLVGFSRYNNGPDHWETSSAVDANYRREGSWAIRWTQTSRSRALYGCSYPIGTRTDHFLSLQANCEGKRVLRREGFVYTFNPGSKYTAIYRCLLPSGDHFTSARSNCEAAAGVKNEGRLGWVRLTAW</sequence>
<feature type="chain" id="PRO_5046830535" evidence="1">
    <location>
        <begin position="28"/>
        <end position="320"/>
    </location>
</feature>
<dbReference type="RefSeq" id="WP_380048150.1">
    <property type="nucleotide sequence ID" value="NZ_JBHLTC010000018.1"/>
</dbReference>
<feature type="signal peptide" evidence="1">
    <location>
        <begin position="1"/>
        <end position="27"/>
    </location>
</feature>
<evidence type="ECO:0000313" key="3">
    <source>
        <dbReference type="Proteomes" id="UP001589890"/>
    </source>
</evidence>
<dbReference type="Proteomes" id="UP001589890">
    <property type="component" value="Unassembled WGS sequence"/>
</dbReference>
<evidence type="ECO:0000313" key="2">
    <source>
        <dbReference type="EMBL" id="MFC0625584.1"/>
    </source>
</evidence>
<keyword evidence="1" id="KW-0732">Signal</keyword>
<keyword evidence="3" id="KW-1185">Reference proteome</keyword>
<gene>
    <name evidence="2" type="ORF">ACFFGN_15990</name>
</gene>
<dbReference type="EMBL" id="JBHLTC010000018">
    <property type="protein sequence ID" value="MFC0625584.1"/>
    <property type="molecule type" value="Genomic_DNA"/>
</dbReference>
<comment type="caution">
    <text evidence="2">The sequence shown here is derived from an EMBL/GenBank/DDBJ whole genome shotgun (WGS) entry which is preliminary data.</text>
</comment>
<name>A0ABV6QLS8_9ACTN</name>
<protein>
    <submittedName>
        <fullName evidence="2">Uncharacterized protein</fullName>
    </submittedName>
</protein>
<reference evidence="2 3" key="1">
    <citation type="submission" date="2024-09" db="EMBL/GenBank/DDBJ databases">
        <authorList>
            <person name="Sun Q."/>
            <person name="Mori K."/>
        </authorList>
    </citation>
    <scope>NUCLEOTIDE SEQUENCE [LARGE SCALE GENOMIC DNA]</scope>
    <source>
        <strain evidence="2 3">CGMCC 1.15906</strain>
    </source>
</reference>
<proteinExistence type="predicted"/>
<evidence type="ECO:0000256" key="1">
    <source>
        <dbReference type="SAM" id="SignalP"/>
    </source>
</evidence>
<accession>A0ABV6QLS8</accession>
<organism evidence="2 3">
    <name type="scientific">Kribbella deserti</name>
    <dbReference type="NCBI Taxonomy" id="1926257"/>
    <lineage>
        <taxon>Bacteria</taxon>
        <taxon>Bacillati</taxon>
        <taxon>Actinomycetota</taxon>
        <taxon>Actinomycetes</taxon>
        <taxon>Propionibacteriales</taxon>
        <taxon>Kribbellaceae</taxon>
        <taxon>Kribbella</taxon>
    </lineage>
</organism>